<reference evidence="2 3" key="1">
    <citation type="submission" date="2016-11" db="EMBL/GenBank/DDBJ databases">
        <authorList>
            <person name="Jaros S."/>
            <person name="Januszkiewicz K."/>
            <person name="Wedrychowicz H."/>
        </authorList>
    </citation>
    <scope>NUCLEOTIDE SEQUENCE [LARGE SCALE GENOMIC DNA]</scope>
    <source>
        <strain evidence="2 3">DSM 5091</strain>
    </source>
</reference>
<keyword evidence="3" id="KW-1185">Reference proteome</keyword>
<feature type="compositionally biased region" description="Basic and acidic residues" evidence="1">
    <location>
        <begin position="43"/>
        <end position="54"/>
    </location>
</feature>
<proteinExistence type="predicted"/>
<dbReference type="AlphaFoldDB" id="A0A1M6BSF9"/>
<dbReference type="OrthoDB" id="5406095at2"/>
<feature type="region of interest" description="Disordered" evidence="1">
    <location>
        <begin position="32"/>
        <end position="65"/>
    </location>
</feature>
<dbReference type="EMBL" id="FQZT01000001">
    <property type="protein sequence ID" value="SHI51662.1"/>
    <property type="molecule type" value="Genomic_DNA"/>
</dbReference>
<sequence length="147" mass="16536">MFWFIVLLLLAGAGFYFYQKMMTIEREIREEQDAAQADAEPVEEAKVEEVKAEEPAAEEASDPPVVTPEVEKMAAKAEPVADVEMNLEDEILEAVKNLPGMKQTDIYTSFADVGKSQLQKLLKEMDDDGKLKREKKGSSYLLYPAED</sequence>
<dbReference type="RefSeq" id="WP_072904959.1">
    <property type="nucleotide sequence ID" value="NZ_FQZT01000001.1"/>
</dbReference>
<protein>
    <submittedName>
        <fullName evidence="2">Uncharacterized protein</fullName>
    </submittedName>
</protein>
<accession>A0A1M6BSF9</accession>
<organism evidence="2 3">
    <name type="scientific">Malonomonas rubra DSM 5091</name>
    <dbReference type="NCBI Taxonomy" id="1122189"/>
    <lineage>
        <taxon>Bacteria</taxon>
        <taxon>Pseudomonadati</taxon>
        <taxon>Thermodesulfobacteriota</taxon>
        <taxon>Desulfuromonadia</taxon>
        <taxon>Desulfuromonadales</taxon>
        <taxon>Geopsychrobacteraceae</taxon>
        <taxon>Malonomonas</taxon>
    </lineage>
</organism>
<evidence type="ECO:0000313" key="2">
    <source>
        <dbReference type="EMBL" id="SHI51662.1"/>
    </source>
</evidence>
<gene>
    <name evidence="2" type="ORF">SAMN02745165_00284</name>
</gene>
<evidence type="ECO:0000313" key="3">
    <source>
        <dbReference type="Proteomes" id="UP000184171"/>
    </source>
</evidence>
<dbReference type="STRING" id="1122189.SAMN02745165_00284"/>
<evidence type="ECO:0000256" key="1">
    <source>
        <dbReference type="SAM" id="MobiDB-lite"/>
    </source>
</evidence>
<dbReference type="Proteomes" id="UP000184171">
    <property type="component" value="Unassembled WGS sequence"/>
</dbReference>
<name>A0A1M6BSF9_MALRU</name>